<dbReference type="InterPro" id="IPR005835">
    <property type="entry name" value="NTP_transferase_dom"/>
</dbReference>
<feature type="domain" description="Nucleotidyl transferase" evidence="1">
    <location>
        <begin position="10"/>
        <end position="290"/>
    </location>
</feature>
<dbReference type="Gene3D" id="3.90.550.10">
    <property type="entry name" value="Spore Coat Polysaccharide Biosynthesis Protein SpsA, Chain A"/>
    <property type="match status" value="1"/>
</dbReference>
<evidence type="ECO:0008006" key="5">
    <source>
        <dbReference type="Google" id="ProtNLM"/>
    </source>
</evidence>
<evidence type="ECO:0000313" key="3">
    <source>
        <dbReference type="EMBL" id="OGL87698.1"/>
    </source>
</evidence>
<dbReference type="EMBL" id="MGER01000064">
    <property type="protein sequence ID" value="OGL87698.1"/>
    <property type="molecule type" value="Genomic_DNA"/>
</dbReference>
<dbReference type="PANTHER" id="PTHR46390">
    <property type="entry name" value="MANNOSE-1-PHOSPHATE GUANYLYLTRANSFERASE"/>
    <property type="match status" value="1"/>
</dbReference>
<dbReference type="AlphaFoldDB" id="A0A1F7VC20"/>
<evidence type="ECO:0000313" key="4">
    <source>
        <dbReference type="Proteomes" id="UP000178264"/>
    </source>
</evidence>
<feature type="domain" description="MannoseP isomerase/GMP-like beta-helix" evidence="2">
    <location>
        <begin position="302"/>
        <end position="357"/>
    </location>
</feature>
<dbReference type="SUPFAM" id="SSF159283">
    <property type="entry name" value="Guanosine diphospho-D-mannose pyrophosphorylase/mannose-6-phosphate isomerase linker domain"/>
    <property type="match status" value="1"/>
</dbReference>
<dbReference type="InterPro" id="IPR049577">
    <property type="entry name" value="GMPP_N"/>
</dbReference>
<protein>
    <recommendedName>
        <fullName evidence="5">Nucleotidyl transferase domain-containing protein</fullName>
    </recommendedName>
</protein>
<name>A0A1F7VC20_9BACT</name>
<reference evidence="3 4" key="1">
    <citation type="journal article" date="2016" name="Nat. Commun.">
        <title>Thousands of microbial genomes shed light on interconnected biogeochemical processes in an aquifer system.</title>
        <authorList>
            <person name="Anantharaman K."/>
            <person name="Brown C.T."/>
            <person name="Hug L.A."/>
            <person name="Sharon I."/>
            <person name="Castelle C.J."/>
            <person name="Probst A.J."/>
            <person name="Thomas B.C."/>
            <person name="Singh A."/>
            <person name="Wilkins M.J."/>
            <person name="Karaoz U."/>
            <person name="Brodie E.L."/>
            <person name="Williams K.H."/>
            <person name="Hubbard S.S."/>
            <person name="Banfield J.F."/>
        </authorList>
    </citation>
    <scope>NUCLEOTIDE SEQUENCE [LARGE SCALE GENOMIC DNA]</scope>
</reference>
<dbReference type="Pfam" id="PF22640">
    <property type="entry name" value="ManC_GMP_beta-helix"/>
    <property type="match status" value="1"/>
</dbReference>
<organism evidence="3 4">
    <name type="scientific">Candidatus Uhrbacteria bacterium RIFCSPLOWO2_02_FULL_49_11</name>
    <dbReference type="NCBI Taxonomy" id="1802409"/>
    <lineage>
        <taxon>Bacteria</taxon>
        <taxon>Candidatus Uhriibacteriota</taxon>
    </lineage>
</organism>
<gene>
    <name evidence="3" type="ORF">A3I42_04690</name>
</gene>
<evidence type="ECO:0000259" key="1">
    <source>
        <dbReference type="Pfam" id="PF00483"/>
    </source>
</evidence>
<sequence length="366" mass="40863">MEYSKEHLYPIILAGGVGTRLWPLSRTRAPKQLHSFFGPSTLLEQAYKNLRRGFPRRAVHVSTNATSAAAVRALLPQLPAQNLIIEPVRRNTAAALGLAAAVLLDRDPDAMLVTVNSDAWIGNPDAFLKAIEFAARIIKERKDHTVLVGISPTYPETGYGYIEMGLPVVKYGNLEAFTVKSFTEKPSLSRAKQYLSSWRYLWNPTVITVRADHLLSLYRMHLPKVSQGLERIAKALHSRNAAATVRRAFQALPSISFDYGIAEKLENNVLVIPAEFGWADVGSYRTVHEILSGRTRKNVARGKCVSIDAENNLILPERNKLVALIGVKNLVMVETQDAILLCHKERSQEVKKIVEMLQKKGMTQYL</sequence>
<dbReference type="InterPro" id="IPR051161">
    <property type="entry name" value="Mannose-6P_isomerase_type2"/>
</dbReference>
<dbReference type="Pfam" id="PF00483">
    <property type="entry name" value="NTP_transferase"/>
    <property type="match status" value="1"/>
</dbReference>
<accession>A0A1F7VC20</accession>
<dbReference type="InterPro" id="IPR054566">
    <property type="entry name" value="ManC/GMP-like_b-helix"/>
</dbReference>
<proteinExistence type="predicted"/>
<dbReference type="CDD" id="cd02509">
    <property type="entry name" value="GDP-M1P_Guanylyltransferase"/>
    <property type="match status" value="1"/>
</dbReference>
<evidence type="ECO:0000259" key="2">
    <source>
        <dbReference type="Pfam" id="PF22640"/>
    </source>
</evidence>
<dbReference type="Proteomes" id="UP000178264">
    <property type="component" value="Unassembled WGS sequence"/>
</dbReference>
<dbReference type="InterPro" id="IPR029044">
    <property type="entry name" value="Nucleotide-diphossugar_trans"/>
</dbReference>
<comment type="caution">
    <text evidence="3">The sequence shown here is derived from an EMBL/GenBank/DDBJ whole genome shotgun (WGS) entry which is preliminary data.</text>
</comment>
<dbReference type="PANTHER" id="PTHR46390:SF1">
    <property type="entry name" value="MANNOSE-1-PHOSPHATE GUANYLYLTRANSFERASE"/>
    <property type="match status" value="1"/>
</dbReference>
<dbReference type="GO" id="GO:0004475">
    <property type="term" value="F:mannose-1-phosphate guanylyltransferase (GTP) activity"/>
    <property type="evidence" value="ECO:0007669"/>
    <property type="project" value="InterPro"/>
</dbReference>
<dbReference type="GO" id="GO:0009298">
    <property type="term" value="P:GDP-mannose biosynthetic process"/>
    <property type="evidence" value="ECO:0007669"/>
    <property type="project" value="TreeGrafter"/>
</dbReference>
<dbReference type="SUPFAM" id="SSF53448">
    <property type="entry name" value="Nucleotide-diphospho-sugar transferases"/>
    <property type="match status" value="1"/>
</dbReference>